<feature type="transmembrane region" description="Helical" evidence="11">
    <location>
        <begin position="190"/>
        <end position="215"/>
    </location>
</feature>
<dbReference type="KEGG" id="fsa:C5Q98_04280"/>
<evidence type="ECO:0000256" key="10">
    <source>
        <dbReference type="ARBA" id="ARBA00023310"/>
    </source>
</evidence>
<keyword evidence="7 11" id="KW-1133">Transmembrane helix</keyword>
<evidence type="ECO:0000313" key="13">
    <source>
        <dbReference type="Proteomes" id="UP000237947"/>
    </source>
</evidence>
<keyword evidence="11" id="KW-1003">Cell membrane</keyword>
<keyword evidence="3 11" id="KW-0813">Transport</keyword>
<proteinExistence type="inferred from homology"/>
<dbReference type="Gene3D" id="1.20.120.220">
    <property type="entry name" value="ATP synthase, F0 complex, subunit A"/>
    <property type="match status" value="1"/>
</dbReference>
<dbReference type="GO" id="GO:0042777">
    <property type="term" value="P:proton motive force-driven plasma membrane ATP synthesis"/>
    <property type="evidence" value="ECO:0007669"/>
    <property type="project" value="TreeGrafter"/>
</dbReference>
<evidence type="ECO:0000256" key="3">
    <source>
        <dbReference type="ARBA" id="ARBA00022448"/>
    </source>
</evidence>
<feature type="transmembrane region" description="Helical" evidence="11">
    <location>
        <begin position="73"/>
        <end position="91"/>
    </location>
</feature>
<dbReference type="HAMAP" id="MF_01393">
    <property type="entry name" value="ATP_synth_a_bact"/>
    <property type="match status" value="1"/>
</dbReference>
<dbReference type="AlphaFoldDB" id="A0A2S0KN71"/>
<evidence type="ECO:0000256" key="4">
    <source>
        <dbReference type="ARBA" id="ARBA00022547"/>
    </source>
</evidence>
<keyword evidence="5 11" id="KW-0812">Transmembrane</keyword>
<reference evidence="13" key="1">
    <citation type="submission" date="2018-02" db="EMBL/GenBank/DDBJ databases">
        <authorList>
            <person name="Holder M.E."/>
            <person name="Ajami N.J."/>
            <person name="Petrosino J.F."/>
        </authorList>
    </citation>
    <scope>NUCLEOTIDE SEQUENCE [LARGE SCALE GENOMIC DNA]</scope>
    <source>
        <strain evidence="13">CCUG 47711</strain>
    </source>
</reference>
<keyword evidence="6 11" id="KW-0375">Hydrogen ion transport</keyword>
<dbReference type="Proteomes" id="UP000237947">
    <property type="component" value="Chromosome"/>
</dbReference>
<evidence type="ECO:0000256" key="5">
    <source>
        <dbReference type="ARBA" id="ARBA00022692"/>
    </source>
</evidence>
<dbReference type="Pfam" id="PF00119">
    <property type="entry name" value="ATP-synt_A"/>
    <property type="match status" value="1"/>
</dbReference>
<evidence type="ECO:0000313" key="12">
    <source>
        <dbReference type="EMBL" id="AVM42482.1"/>
    </source>
</evidence>
<keyword evidence="4 11" id="KW-0138">CF(0)</keyword>
<evidence type="ECO:0000256" key="1">
    <source>
        <dbReference type="ARBA" id="ARBA00004141"/>
    </source>
</evidence>
<dbReference type="InterPro" id="IPR035908">
    <property type="entry name" value="F0_ATP_A_sf"/>
</dbReference>
<comment type="similarity">
    <text evidence="2 11">Belongs to the ATPase A chain family.</text>
</comment>
<protein>
    <recommendedName>
        <fullName evidence="11">ATP synthase subunit a</fullName>
    </recommendedName>
    <alternativeName>
        <fullName evidence="11">ATP synthase F0 sector subunit a</fullName>
    </alternativeName>
    <alternativeName>
        <fullName evidence="11">F-ATPase subunit 6</fullName>
    </alternativeName>
</protein>
<comment type="function">
    <text evidence="11">Key component of the proton channel; it plays a direct role in the translocation of protons across the membrane.</text>
</comment>
<dbReference type="EMBL" id="CP027226">
    <property type="protein sequence ID" value="AVM42482.1"/>
    <property type="molecule type" value="Genomic_DNA"/>
</dbReference>
<evidence type="ECO:0000256" key="9">
    <source>
        <dbReference type="ARBA" id="ARBA00023136"/>
    </source>
</evidence>
<keyword evidence="10 11" id="KW-0066">ATP synthesis</keyword>
<keyword evidence="13" id="KW-1185">Reference proteome</keyword>
<dbReference type="GO" id="GO:0005886">
    <property type="term" value="C:plasma membrane"/>
    <property type="evidence" value="ECO:0007669"/>
    <property type="project" value="UniProtKB-SubCell"/>
</dbReference>
<dbReference type="CDD" id="cd00310">
    <property type="entry name" value="ATP-synt_Fo_a_6"/>
    <property type="match status" value="1"/>
</dbReference>
<dbReference type="PANTHER" id="PTHR42823">
    <property type="entry name" value="ATP SYNTHASE SUBUNIT A, CHLOROPLASTIC"/>
    <property type="match status" value="1"/>
</dbReference>
<dbReference type="RefSeq" id="WP_106012440.1">
    <property type="nucleotide sequence ID" value="NZ_CP027226.1"/>
</dbReference>
<organism evidence="12 13">
    <name type="scientific">Fastidiosipila sanguinis</name>
    <dbReference type="NCBI Taxonomy" id="236753"/>
    <lineage>
        <taxon>Bacteria</taxon>
        <taxon>Bacillati</taxon>
        <taxon>Bacillota</taxon>
        <taxon>Clostridia</taxon>
        <taxon>Eubacteriales</taxon>
        <taxon>Oscillospiraceae</taxon>
        <taxon>Fastidiosipila</taxon>
    </lineage>
</organism>
<feature type="transmembrane region" description="Helical" evidence="11">
    <location>
        <begin position="12"/>
        <end position="34"/>
    </location>
</feature>
<feature type="transmembrane region" description="Helical" evidence="11">
    <location>
        <begin position="162"/>
        <end position="184"/>
    </location>
</feature>
<evidence type="ECO:0000256" key="2">
    <source>
        <dbReference type="ARBA" id="ARBA00006810"/>
    </source>
</evidence>
<evidence type="ECO:0000256" key="6">
    <source>
        <dbReference type="ARBA" id="ARBA00022781"/>
    </source>
</evidence>
<dbReference type="GO" id="GO:0045259">
    <property type="term" value="C:proton-transporting ATP synthase complex"/>
    <property type="evidence" value="ECO:0007669"/>
    <property type="project" value="UniProtKB-KW"/>
</dbReference>
<dbReference type="GO" id="GO:0046933">
    <property type="term" value="F:proton-transporting ATP synthase activity, rotational mechanism"/>
    <property type="evidence" value="ECO:0007669"/>
    <property type="project" value="UniProtKB-UniRule"/>
</dbReference>
<gene>
    <name evidence="11" type="primary">atpB</name>
    <name evidence="12" type="ORF">C5Q98_04280</name>
</gene>
<evidence type="ECO:0000256" key="8">
    <source>
        <dbReference type="ARBA" id="ARBA00023065"/>
    </source>
</evidence>
<comment type="subcellular location">
    <subcellularLocation>
        <location evidence="11">Cell membrane</location>
        <topology evidence="11">Multi-pass membrane protein</topology>
    </subcellularLocation>
    <subcellularLocation>
        <location evidence="1">Membrane</location>
        <topology evidence="1">Multi-pass membrane protein</topology>
    </subcellularLocation>
</comment>
<dbReference type="SUPFAM" id="SSF81336">
    <property type="entry name" value="F1F0 ATP synthase subunit A"/>
    <property type="match status" value="1"/>
</dbReference>
<name>A0A2S0KN71_9FIRM</name>
<sequence>MDFTNLILTINIPGYITTMVVISIILIIVAWLIGRKITVYGIGKAQAVAEMGTEMLMNLVEDIMGSRKKMLKYTPYLASMFLFIIVANYSGMVPGAGTFSQFTAPTSTLTVTLSLGISALIMTITFAIKAKGTKAFLRSFIEPYAIVLPLNIIDEVTKPVSLGLRLFGSIIAEEILIAAVYNIMPWIAPIPFYFISVFFGALQAFIFTVLTSIYISGATSEE</sequence>
<keyword evidence="8 11" id="KW-0406">Ion transport</keyword>
<accession>A0A2S0KN71</accession>
<dbReference type="PANTHER" id="PTHR42823:SF3">
    <property type="entry name" value="ATP SYNTHASE SUBUNIT A, CHLOROPLASTIC"/>
    <property type="match status" value="1"/>
</dbReference>
<dbReference type="PRINTS" id="PR00123">
    <property type="entry name" value="ATPASEA"/>
</dbReference>
<feature type="transmembrane region" description="Helical" evidence="11">
    <location>
        <begin position="111"/>
        <end position="128"/>
    </location>
</feature>
<evidence type="ECO:0000256" key="7">
    <source>
        <dbReference type="ARBA" id="ARBA00022989"/>
    </source>
</evidence>
<keyword evidence="9 11" id="KW-0472">Membrane</keyword>
<evidence type="ECO:0000256" key="11">
    <source>
        <dbReference type="HAMAP-Rule" id="MF_01393"/>
    </source>
</evidence>
<dbReference type="InterPro" id="IPR000568">
    <property type="entry name" value="ATP_synth_F0_asu"/>
</dbReference>
<dbReference type="OrthoDB" id="9789241at2"/>
<dbReference type="InterPro" id="IPR045082">
    <property type="entry name" value="ATP_syn_F0_a_bact/chloroplast"/>
</dbReference>